<name>A0A841ETJ8_9BACT</name>
<gene>
    <name evidence="1" type="ORF">HNP25_001433</name>
</gene>
<dbReference type="RefSeq" id="WP_184132451.1">
    <property type="nucleotide sequence ID" value="NZ_JACHKT010000007.1"/>
</dbReference>
<dbReference type="AlphaFoldDB" id="A0A841ETJ8"/>
<accession>A0A841ETJ8</accession>
<dbReference type="Proteomes" id="UP000524404">
    <property type="component" value="Unassembled WGS sequence"/>
</dbReference>
<protein>
    <submittedName>
        <fullName evidence="1">Uncharacterized protein</fullName>
    </submittedName>
</protein>
<reference evidence="1 2" key="1">
    <citation type="submission" date="2020-08" db="EMBL/GenBank/DDBJ databases">
        <title>Functional genomics of gut bacteria from endangered species of beetles.</title>
        <authorList>
            <person name="Carlos-Shanley C."/>
        </authorList>
    </citation>
    <scope>NUCLEOTIDE SEQUENCE [LARGE SCALE GENOMIC DNA]</scope>
    <source>
        <strain evidence="1 2">S00070</strain>
    </source>
</reference>
<evidence type="ECO:0000313" key="1">
    <source>
        <dbReference type="EMBL" id="MBB6002781.1"/>
    </source>
</evidence>
<proteinExistence type="predicted"/>
<dbReference type="EMBL" id="JACHKT010000007">
    <property type="protein sequence ID" value="MBB6002781.1"/>
    <property type="molecule type" value="Genomic_DNA"/>
</dbReference>
<sequence>MNILENNPITEPLHKHWKDRIENNFNFIPFSPNLNYLSLINYIENKPQSFYSQLAFSEYLNTLFLFLHQDKDKLAQILIDSENHISLSNNILNDINKLSIHDLHYPQNDYDRINFIDQNIHYSLLKLYETPLFYFSQILAKFWWITNGKKLDGLDLYNSVEELKKNGFKYLEQYYLHDIRNSIAHGKIIYTNYNISYYDKKNNKSSISQTKIIEVFDNSLDIVNGFCLAYKVFCLSNSEFYSQYKIPIPQSLLLEELQVKINTPTWTINNVLDNIILNDQKQLTIYIKNRNWDFAKVQWFVYSTAYWAERLTNSYNRIFFHIDSKHSKLPGYAAFDADKLRKLRLKGNTNIEDYNGVLENNLIFFRLNP</sequence>
<comment type="caution">
    <text evidence="1">The sequence shown here is derived from an EMBL/GenBank/DDBJ whole genome shotgun (WGS) entry which is preliminary data.</text>
</comment>
<keyword evidence="2" id="KW-1185">Reference proteome</keyword>
<evidence type="ECO:0000313" key="2">
    <source>
        <dbReference type="Proteomes" id="UP000524404"/>
    </source>
</evidence>
<organism evidence="1 2">
    <name type="scientific">Arcicella rosea</name>
    <dbReference type="NCBI Taxonomy" id="502909"/>
    <lineage>
        <taxon>Bacteria</taxon>
        <taxon>Pseudomonadati</taxon>
        <taxon>Bacteroidota</taxon>
        <taxon>Cytophagia</taxon>
        <taxon>Cytophagales</taxon>
        <taxon>Flectobacillaceae</taxon>
        <taxon>Arcicella</taxon>
    </lineage>
</organism>